<evidence type="ECO:0000313" key="1">
    <source>
        <dbReference type="EMBL" id="MBZ2166604.1"/>
    </source>
</evidence>
<dbReference type="SUPFAM" id="SSF54285">
    <property type="entry name" value="MoaD/ThiS"/>
    <property type="match status" value="1"/>
</dbReference>
<dbReference type="EMBL" id="JAIOUQ010000013">
    <property type="protein sequence ID" value="MBZ2166604.1"/>
    <property type="molecule type" value="Genomic_DNA"/>
</dbReference>
<dbReference type="InterPro" id="IPR012675">
    <property type="entry name" value="Beta-grasp_dom_sf"/>
</dbReference>
<dbReference type="Gene3D" id="3.10.20.30">
    <property type="match status" value="1"/>
</dbReference>
<gene>
    <name evidence="1" type="ORF">K8N75_11200</name>
</gene>
<organism evidence="1 2">
    <name type="scientific">Methanobacterium spitsbergense</name>
    <dbReference type="NCBI Taxonomy" id="2874285"/>
    <lineage>
        <taxon>Archaea</taxon>
        <taxon>Methanobacteriati</taxon>
        <taxon>Methanobacteriota</taxon>
        <taxon>Methanomada group</taxon>
        <taxon>Methanobacteria</taxon>
        <taxon>Methanobacteriales</taxon>
        <taxon>Methanobacteriaceae</taxon>
        <taxon>Methanobacterium</taxon>
    </lineage>
</organism>
<dbReference type="Proteomes" id="UP000825933">
    <property type="component" value="Unassembled WGS sequence"/>
</dbReference>
<dbReference type="InterPro" id="IPR016155">
    <property type="entry name" value="Mopterin_synth/thiamin_S_b"/>
</dbReference>
<comment type="caution">
    <text evidence="1">The sequence shown here is derived from an EMBL/GenBank/DDBJ whole genome shotgun (WGS) entry which is preliminary data.</text>
</comment>
<dbReference type="AlphaFoldDB" id="A0A8T5USC9"/>
<proteinExistence type="predicted"/>
<dbReference type="Pfam" id="PF02597">
    <property type="entry name" value="ThiS"/>
    <property type="match status" value="1"/>
</dbReference>
<keyword evidence="2" id="KW-1185">Reference proteome</keyword>
<dbReference type="RefSeq" id="WP_255590945.1">
    <property type="nucleotide sequence ID" value="NZ_JAIOUQ010000013.1"/>
</dbReference>
<accession>A0A8T5USC9</accession>
<protein>
    <submittedName>
        <fullName evidence="1">MoaD/ThiS family protein</fullName>
    </submittedName>
</protein>
<sequence>MEIKYSEGHIENLDLNQISLEELLKNLGIDPLEVIVKRNDSIILDHETLGNNDIIQIIRVIHGG</sequence>
<dbReference type="InterPro" id="IPR003749">
    <property type="entry name" value="ThiS/MoaD-like"/>
</dbReference>
<reference evidence="2" key="1">
    <citation type="journal article" date="2022" name="Microbiol. Resour. Announc.">
        <title>Draft Genome Sequence of a Methanogenic Archaeon from West Spitsbergen Permafrost.</title>
        <authorList>
            <person name="Trubitsyn V."/>
            <person name="Rivkina E."/>
            <person name="Shcherbakova V."/>
        </authorList>
    </citation>
    <scope>NUCLEOTIDE SEQUENCE [LARGE SCALE GENOMIC DNA]</scope>
    <source>
        <strain evidence="2">VT</strain>
    </source>
</reference>
<evidence type="ECO:0000313" key="2">
    <source>
        <dbReference type="Proteomes" id="UP000825933"/>
    </source>
</evidence>
<name>A0A8T5USC9_9EURY</name>